<organism evidence="2 3">
    <name type="scientific">Nocardia ignorata</name>
    <dbReference type="NCBI Taxonomy" id="145285"/>
    <lineage>
        <taxon>Bacteria</taxon>
        <taxon>Bacillati</taxon>
        <taxon>Actinomycetota</taxon>
        <taxon>Actinomycetes</taxon>
        <taxon>Mycobacteriales</taxon>
        <taxon>Nocardiaceae</taxon>
        <taxon>Nocardia</taxon>
    </lineage>
</organism>
<evidence type="ECO:0000313" key="2">
    <source>
        <dbReference type="EMBL" id="TDP38024.1"/>
    </source>
</evidence>
<feature type="transmembrane region" description="Helical" evidence="1">
    <location>
        <begin position="50"/>
        <end position="70"/>
    </location>
</feature>
<name>A0A4R6PI59_NOCIG</name>
<protein>
    <submittedName>
        <fullName evidence="2">Uncharacterized protein</fullName>
    </submittedName>
</protein>
<dbReference type="RefSeq" id="WP_243749965.1">
    <property type="nucleotide sequence ID" value="NZ_JBHXPO010000008.1"/>
</dbReference>
<keyword evidence="3" id="KW-1185">Reference proteome</keyword>
<evidence type="ECO:0000313" key="3">
    <source>
        <dbReference type="Proteomes" id="UP000295087"/>
    </source>
</evidence>
<keyword evidence="1" id="KW-0472">Membrane</keyword>
<dbReference type="AlphaFoldDB" id="A0A4R6PI59"/>
<accession>A0A4R6PI59</accession>
<keyword evidence="1" id="KW-0812">Transmembrane</keyword>
<sequence>MLTKLMERRLSIRQMMYLAIAGGIPYVAIGLVWLLSHRDHLGELSGLDRFFSILGQVIAWPVLLVADVDLR</sequence>
<keyword evidence="1" id="KW-1133">Transmembrane helix</keyword>
<proteinExistence type="predicted"/>
<comment type="caution">
    <text evidence="2">The sequence shown here is derived from an EMBL/GenBank/DDBJ whole genome shotgun (WGS) entry which is preliminary data.</text>
</comment>
<dbReference type="EMBL" id="SNXK01000004">
    <property type="protein sequence ID" value="TDP38024.1"/>
    <property type="molecule type" value="Genomic_DNA"/>
</dbReference>
<feature type="transmembrane region" description="Helical" evidence="1">
    <location>
        <begin position="15"/>
        <end position="35"/>
    </location>
</feature>
<evidence type="ECO:0000256" key="1">
    <source>
        <dbReference type="SAM" id="Phobius"/>
    </source>
</evidence>
<reference evidence="2 3" key="1">
    <citation type="submission" date="2019-03" db="EMBL/GenBank/DDBJ databases">
        <title>Genomic Encyclopedia of Type Strains, Phase IV (KMG-IV): sequencing the most valuable type-strain genomes for metagenomic binning, comparative biology and taxonomic classification.</title>
        <authorList>
            <person name="Goeker M."/>
        </authorList>
    </citation>
    <scope>NUCLEOTIDE SEQUENCE [LARGE SCALE GENOMIC DNA]</scope>
    <source>
        <strain evidence="2 3">DSM 44496</strain>
    </source>
</reference>
<gene>
    <name evidence="2" type="ORF">DFR75_104376</name>
</gene>
<dbReference type="Proteomes" id="UP000295087">
    <property type="component" value="Unassembled WGS sequence"/>
</dbReference>